<name>A0A2N3HTQ2_9BACT</name>
<dbReference type="AlphaFoldDB" id="A0A2N3HTQ2"/>
<keyword evidence="13 14" id="KW-0472">Membrane</keyword>
<evidence type="ECO:0000256" key="4">
    <source>
        <dbReference type="ARBA" id="ARBA00022475"/>
    </source>
</evidence>
<comment type="subcellular location">
    <subcellularLocation>
        <location evidence="2">Cell membrane</location>
        <topology evidence="2">Multi-pass membrane protein</topology>
    </subcellularLocation>
</comment>
<dbReference type="SUPFAM" id="SSF47384">
    <property type="entry name" value="Homodimeric domain of signal transducing histidine kinase"/>
    <property type="match status" value="1"/>
</dbReference>
<feature type="transmembrane region" description="Helical" evidence="14">
    <location>
        <begin position="321"/>
        <end position="343"/>
    </location>
</feature>
<sequence>MKNKLLKYIPAVLALVFLLLAVSTEYYFRQNDRLSKVAAQVGKVIEQKCELLNKDLNELQSAITKKDGALQKYNDFSEFEKDLKKDGFVLLAYKQDSLLFWSDNSFPIPEKSFLDEEKSLMVRVDNGFYFVRKQKVDSIDLYGFLLLKKIYPYQNKFLKNHFGPDFLIPASFQVSLDPNVGASVTTSDGRYLFSLSDENTGFNTRRGQKGVGFLYLLAILAALVFVSVLLRRLKDLKLGISAFLIWGAGLVLIRYLMLLWGFPAVFSNLEIFSPVLFATSFFFPSLGDFVINSFFLFVFVYTYSQYLINNQFFKPKSSLQVIAWVSVHLLLFYFLYFISIDLFESLIFDSSFSLQMFVFQDNGIYVFIGFAIVVLLFYALGQIANLVGAIARDYWSLKTYLLVIFPTSLVFSSVLYFLHPAKADLTVLLFPILFVLVLGFINYQNEKGGRYSLYVVLLLGVSIFVTNRINVFSSKKEKQDRQVVAMNLSTEYDPTSETFLLEIQEKLDQDSILKDLCKRPFRNEPEIEDYIQNKYFTGFWEQYHLQITICNTVDDLNIEPDNQIRNCFEFFQEMILTNGEPIPNSNFYYLNEFDGMVSYLGVISNPSFASDEVKIYLRLDSKVGDEGLGYPELLLDEKVDLRPESHEYSYGKYQNGKLITSSGKFNYFMSNVAFGTSDADFFWKQMDSYDHLVYKFDNNAVVVSCPSISWYNKGITAPYVFVLFYVFGFCIWMLEKLTSKFVINLSFKYRIQYSIIALLMLFFLLLGGGTVYYNINQANEANSRNLQEKLLLVKREVIQDLTIKNSKGADDLTEQLRQLSNLIFADIHLYDLSGELIATSRPEIFEKKLQGERMNFAAYYQLFFNGRTHFIHREQIGKLSYLSAYESLVDENNETIAFVNLPYFLKSKELEKEMFNLILAGINLHVLMILLAIFLSVIISNKITYPLRLIQNRLKATRFGSYGEQIEYAKNDEIGSLVKEYNQMLLELEESASRLAKSERESAWREMAKQIAHEIKNPLTPMKLSIQFLQKRFEEKTPNWEVHFNRVSKTLIEQINALSSIATAFSNFAKMPVAKNENLNLVRILEHTVDLFKNDDFDLKLDLNSIEQANVFVDREQFVRVFVNLINNAIQAIPEGNVAQVVIELEEMDSDFQVCVIDNGSGINPEIKEKLFSPNFTTKSSGMGLGLSIVKNIIENANGSIWVESERHIGSCFIVRIPKKKEV</sequence>
<feature type="domain" description="Histidine kinase" evidence="15">
    <location>
        <begin position="1010"/>
        <end position="1221"/>
    </location>
</feature>
<evidence type="ECO:0000256" key="5">
    <source>
        <dbReference type="ARBA" id="ARBA00022553"/>
    </source>
</evidence>
<dbReference type="EMBL" id="MVDD01000014">
    <property type="protein sequence ID" value="PKQ61419.1"/>
    <property type="molecule type" value="Genomic_DNA"/>
</dbReference>
<dbReference type="RefSeq" id="WP_101262461.1">
    <property type="nucleotide sequence ID" value="NZ_MVDD01000014.1"/>
</dbReference>
<keyword evidence="12" id="KW-0902">Two-component regulatory system</keyword>
<dbReference type="PANTHER" id="PTHR45528:SF1">
    <property type="entry name" value="SENSOR HISTIDINE KINASE CPXA"/>
    <property type="match status" value="1"/>
</dbReference>
<feature type="transmembrane region" description="Helical" evidence="14">
    <location>
        <begin position="282"/>
        <end position="301"/>
    </location>
</feature>
<comment type="caution">
    <text evidence="17">The sequence shown here is derived from an EMBL/GenBank/DDBJ whole genome shotgun (WGS) entry which is preliminary data.</text>
</comment>
<dbReference type="InterPro" id="IPR003661">
    <property type="entry name" value="HisK_dim/P_dom"/>
</dbReference>
<feature type="transmembrane region" description="Helical" evidence="14">
    <location>
        <begin position="425"/>
        <end position="444"/>
    </location>
</feature>
<evidence type="ECO:0000256" key="8">
    <source>
        <dbReference type="ARBA" id="ARBA00022741"/>
    </source>
</evidence>
<dbReference type="EC" id="2.7.13.3" evidence="3"/>
<feature type="transmembrane region" description="Helical" evidence="14">
    <location>
        <begin position="363"/>
        <end position="387"/>
    </location>
</feature>
<dbReference type="InterPro" id="IPR005467">
    <property type="entry name" value="His_kinase_dom"/>
</dbReference>
<feature type="transmembrane region" description="Helical" evidence="14">
    <location>
        <begin position="399"/>
        <end position="419"/>
    </location>
</feature>
<evidence type="ECO:0000256" key="13">
    <source>
        <dbReference type="ARBA" id="ARBA00023136"/>
    </source>
</evidence>
<dbReference type="InterPro" id="IPR050398">
    <property type="entry name" value="HssS/ArlS-like"/>
</dbReference>
<evidence type="ECO:0000256" key="10">
    <source>
        <dbReference type="ARBA" id="ARBA00022840"/>
    </source>
</evidence>
<dbReference type="CDD" id="cd00082">
    <property type="entry name" value="HisKA"/>
    <property type="match status" value="1"/>
</dbReference>
<dbReference type="SMART" id="SM00388">
    <property type="entry name" value="HisKA"/>
    <property type="match status" value="1"/>
</dbReference>
<dbReference type="InterPro" id="IPR003660">
    <property type="entry name" value="HAMP_dom"/>
</dbReference>
<dbReference type="PROSITE" id="PS50109">
    <property type="entry name" value="HIS_KIN"/>
    <property type="match status" value="1"/>
</dbReference>
<dbReference type="InterPro" id="IPR036890">
    <property type="entry name" value="HATPase_C_sf"/>
</dbReference>
<evidence type="ECO:0000256" key="12">
    <source>
        <dbReference type="ARBA" id="ARBA00023012"/>
    </source>
</evidence>
<evidence type="ECO:0000256" key="11">
    <source>
        <dbReference type="ARBA" id="ARBA00022989"/>
    </source>
</evidence>
<dbReference type="InterPro" id="IPR004358">
    <property type="entry name" value="Sig_transdc_His_kin-like_C"/>
</dbReference>
<dbReference type="GO" id="GO:0000155">
    <property type="term" value="F:phosphorelay sensor kinase activity"/>
    <property type="evidence" value="ECO:0007669"/>
    <property type="project" value="InterPro"/>
</dbReference>
<feature type="transmembrane region" description="Helical" evidence="14">
    <location>
        <begin position="755"/>
        <end position="775"/>
    </location>
</feature>
<keyword evidence="9" id="KW-0418">Kinase</keyword>
<dbReference type="InterPro" id="IPR036097">
    <property type="entry name" value="HisK_dim/P_sf"/>
</dbReference>
<dbReference type="GO" id="GO:0005524">
    <property type="term" value="F:ATP binding"/>
    <property type="evidence" value="ECO:0007669"/>
    <property type="project" value="UniProtKB-KW"/>
</dbReference>
<keyword evidence="4" id="KW-1003">Cell membrane</keyword>
<comment type="catalytic activity">
    <reaction evidence="1">
        <text>ATP + protein L-histidine = ADP + protein N-phospho-L-histidine.</text>
        <dbReference type="EC" id="2.7.13.3"/>
    </reaction>
</comment>
<keyword evidence="6" id="KW-0808">Transferase</keyword>
<keyword evidence="18" id="KW-1185">Reference proteome</keyword>
<dbReference type="Gene3D" id="6.10.340.10">
    <property type="match status" value="1"/>
</dbReference>
<feature type="transmembrane region" description="Helical" evidence="14">
    <location>
        <begin position="212"/>
        <end position="230"/>
    </location>
</feature>
<feature type="transmembrane region" description="Helical" evidence="14">
    <location>
        <begin position="242"/>
        <end position="262"/>
    </location>
</feature>
<evidence type="ECO:0000256" key="14">
    <source>
        <dbReference type="SAM" id="Phobius"/>
    </source>
</evidence>
<accession>A0A2N3HTQ2</accession>
<keyword evidence="7 14" id="KW-0812">Transmembrane</keyword>
<keyword evidence="8" id="KW-0547">Nucleotide-binding</keyword>
<dbReference type="InterPro" id="IPR003594">
    <property type="entry name" value="HATPase_dom"/>
</dbReference>
<dbReference type="Gene3D" id="3.30.565.10">
    <property type="entry name" value="Histidine kinase-like ATPase, C-terminal domain"/>
    <property type="match status" value="1"/>
</dbReference>
<dbReference type="PROSITE" id="PS50885">
    <property type="entry name" value="HAMP"/>
    <property type="match status" value="1"/>
</dbReference>
<feature type="transmembrane region" description="Helical" evidence="14">
    <location>
        <begin position="914"/>
        <end position="939"/>
    </location>
</feature>
<evidence type="ECO:0000313" key="17">
    <source>
        <dbReference type="EMBL" id="PKQ61419.1"/>
    </source>
</evidence>
<evidence type="ECO:0000259" key="16">
    <source>
        <dbReference type="PROSITE" id="PS50885"/>
    </source>
</evidence>
<proteinExistence type="predicted"/>
<evidence type="ECO:0000256" key="3">
    <source>
        <dbReference type="ARBA" id="ARBA00012438"/>
    </source>
</evidence>
<dbReference type="Pfam" id="PF02518">
    <property type="entry name" value="HATPase_c"/>
    <property type="match status" value="1"/>
</dbReference>
<evidence type="ECO:0000256" key="2">
    <source>
        <dbReference type="ARBA" id="ARBA00004651"/>
    </source>
</evidence>
<keyword evidence="10" id="KW-0067">ATP-binding</keyword>
<dbReference type="OrthoDB" id="9776727at2"/>
<gene>
    <name evidence="17" type="ORF">BZG02_15815</name>
</gene>
<reference evidence="17 18" key="1">
    <citation type="journal article" date="2017" name="Front. Microbiol.">
        <title>Labilibaculum manganireducens gen. nov., sp. nov. and Labilibaculum filiforme sp. nov., Novel Bacteroidetes Isolated from Subsurface Sediments of the Baltic Sea.</title>
        <authorList>
            <person name="Vandieken V."/>
            <person name="Marshall I.P."/>
            <person name="Niemann H."/>
            <person name="Engelen B."/>
            <person name="Cypionka H."/>
        </authorList>
    </citation>
    <scope>NUCLEOTIDE SEQUENCE [LARGE SCALE GENOMIC DNA]</scope>
    <source>
        <strain evidence="17 18">59.16B</strain>
    </source>
</reference>
<dbReference type="SMART" id="SM00387">
    <property type="entry name" value="HATPase_c"/>
    <property type="match status" value="1"/>
</dbReference>
<dbReference type="Proteomes" id="UP000233535">
    <property type="component" value="Unassembled WGS sequence"/>
</dbReference>
<dbReference type="CDD" id="cd00075">
    <property type="entry name" value="HATPase"/>
    <property type="match status" value="1"/>
</dbReference>
<organism evidence="17 18">
    <name type="scientific">Labilibaculum filiforme</name>
    <dbReference type="NCBI Taxonomy" id="1940526"/>
    <lineage>
        <taxon>Bacteria</taxon>
        <taxon>Pseudomonadati</taxon>
        <taxon>Bacteroidota</taxon>
        <taxon>Bacteroidia</taxon>
        <taxon>Marinilabiliales</taxon>
        <taxon>Marinifilaceae</taxon>
        <taxon>Labilibaculum</taxon>
    </lineage>
</organism>
<dbReference type="GO" id="GO:0005886">
    <property type="term" value="C:plasma membrane"/>
    <property type="evidence" value="ECO:0007669"/>
    <property type="project" value="UniProtKB-SubCell"/>
</dbReference>
<evidence type="ECO:0000259" key="15">
    <source>
        <dbReference type="PROSITE" id="PS50109"/>
    </source>
</evidence>
<evidence type="ECO:0000256" key="6">
    <source>
        <dbReference type="ARBA" id="ARBA00022679"/>
    </source>
</evidence>
<feature type="transmembrane region" description="Helical" evidence="14">
    <location>
        <begin position="715"/>
        <end position="734"/>
    </location>
</feature>
<keyword evidence="5" id="KW-0597">Phosphoprotein</keyword>
<evidence type="ECO:0000313" key="18">
    <source>
        <dbReference type="Proteomes" id="UP000233535"/>
    </source>
</evidence>
<evidence type="ECO:0000256" key="1">
    <source>
        <dbReference type="ARBA" id="ARBA00000085"/>
    </source>
</evidence>
<keyword evidence="11 14" id="KW-1133">Transmembrane helix</keyword>
<dbReference type="SUPFAM" id="SSF55874">
    <property type="entry name" value="ATPase domain of HSP90 chaperone/DNA topoisomerase II/histidine kinase"/>
    <property type="match status" value="1"/>
</dbReference>
<evidence type="ECO:0000256" key="9">
    <source>
        <dbReference type="ARBA" id="ARBA00022777"/>
    </source>
</evidence>
<dbReference type="Gene3D" id="1.10.287.130">
    <property type="match status" value="1"/>
</dbReference>
<feature type="domain" description="HAMP" evidence="16">
    <location>
        <begin position="941"/>
        <end position="993"/>
    </location>
</feature>
<dbReference type="PRINTS" id="PR00344">
    <property type="entry name" value="BCTRLSENSOR"/>
</dbReference>
<evidence type="ECO:0000256" key="7">
    <source>
        <dbReference type="ARBA" id="ARBA00022692"/>
    </source>
</evidence>
<protein>
    <recommendedName>
        <fullName evidence="3">histidine kinase</fullName>
        <ecNumber evidence="3">2.7.13.3</ecNumber>
    </recommendedName>
</protein>
<dbReference type="PANTHER" id="PTHR45528">
    <property type="entry name" value="SENSOR HISTIDINE KINASE CPXA"/>
    <property type="match status" value="1"/>
</dbReference>